<feature type="transmembrane region" description="Helical" evidence="1">
    <location>
        <begin position="133"/>
        <end position="151"/>
    </location>
</feature>
<dbReference type="EMBL" id="CP014989">
    <property type="protein sequence ID" value="ANS79464.1"/>
    <property type="molecule type" value="Genomic_DNA"/>
</dbReference>
<dbReference type="PATRIC" id="fig|1758689.4.peg.2149"/>
<dbReference type="KEGG" id="serj:SGUI_2068"/>
<accession>A0A1B1NDH8</accession>
<gene>
    <name evidence="2" type="ORF">SGUI_2068</name>
</gene>
<reference evidence="2 3" key="1">
    <citation type="submission" date="2016-03" db="EMBL/GenBank/DDBJ databases">
        <title>Shallow-sea hydrothermal system.</title>
        <authorList>
            <person name="Tang K."/>
        </authorList>
    </citation>
    <scope>NUCLEOTIDE SEQUENCE [LARGE SCALE GENOMIC DNA]</scope>
    <source>
        <strain evidence="2 3">JLT9</strain>
    </source>
</reference>
<feature type="transmembrane region" description="Helical" evidence="1">
    <location>
        <begin position="182"/>
        <end position="200"/>
    </location>
</feature>
<feature type="transmembrane region" description="Helical" evidence="1">
    <location>
        <begin position="221"/>
        <end position="245"/>
    </location>
</feature>
<keyword evidence="3" id="KW-1185">Reference proteome</keyword>
<protein>
    <submittedName>
        <fullName evidence="2">Membrane protein</fullName>
    </submittedName>
</protein>
<sequence length="252" mass="26740">MDRRVVSPQPLSLLWHARRVLVDLWDRATTTQPPLSWQVSLLLGVLALLVTWSPAGYRLVRHLVTLIHEAGHALVGALVGRRLTGIQLHSDTSGVTVSRGRPRGPGMVATVLAGYPAPALVGLGGALLLGQGYAAGLLWALVLTCALMLVLIRNLYGLWVVAATGASVALLSWSATGTVLSAAAYLVVWSVLLAAPRAVVEVQRQRRRGARGSDVDQLARLTGVPGAVWFGLFWLVCVAALVLGARELVPLP</sequence>
<dbReference type="InterPro" id="IPR049500">
    <property type="entry name" value="Peptidase_M50B-like"/>
</dbReference>
<keyword evidence="1" id="KW-1133">Transmembrane helix</keyword>
<evidence type="ECO:0000313" key="2">
    <source>
        <dbReference type="EMBL" id="ANS79464.1"/>
    </source>
</evidence>
<proteinExistence type="predicted"/>
<dbReference type="STRING" id="1758689.SGUI_2068"/>
<dbReference type="AlphaFoldDB" id="A0A1B1NDH8"/>
<name>A0A1B1NDH8_9MICO</name>
<organism evidence="2 3">
    <name type="scientific">Serinicoccus hydrothermalis</name>
    <dbReference type="NCBI Taxonomy" id="1758689"/>
    <lineage>
        <taxon>Bacteria</taxon>
        <taxon>Bacillati</taxon>
        <taxon>Actinomycetota</taxon>
        <taxon>Actinomycetes</taxon>
        <taxon>Micrococcales</taxon>
        <taxon>Ornithinimicrobiaceae</taxon>
        <taxon>Serinicoccus</taxon>
    </lineage>
</organism>
<feature type="transmembrane region" description="Helical" evidence="1">
    <location>
        <begin position="107"/>
        <end position="127"/>
    </location>
</feature>
<evidence type="ECO:0000256" key="1">
    <source>
        <dbReference type="SAM" id="Phobius"/>
    </source>
</evidence>
<keyword evidence="1" id="KW-0812">Transmembrane</keyword>
<keyword evidence="1" id="KW-0472">Membrane</keyword>
<dbReference type="Proteomes" id="UP000092482">
    <property type="component" value="Chromosome"/>
</dbReference>
<feature type="transmembrane region" description="Helical" evidence="1">
    <location>
        <begin position="35"/>
        <end position="52"/>
    </location>
</feature>
<evidence type="ECO:0000313" key="3">
    <source>
        <dbReference type="Proteomes" id="UP000092482"/>
    </source>
</evidence>
<dbReference type="Pfam" id="PF13398">
    <property type="entry name" value="Peptidase_M50B"/>
    <property type="match status" value="1"/>
</dbReference>